<accession>A0A238LF31</accession>
<dbReference type="EMBL" id="FXZK01000004">
    <property type="protein sequence ID" value="SMY08241.1"/>
    <property type="molecule type" value="Genomic_DNA"/>
</dbReference>
<keyword evidence="1" id="KW-0282">Flagellum</keyword>
<sequence>MNAIDQARKAYAPTQTHLRTSKSIEYQAFSDIIGRLKDATEKDSFRDLVDALHDNRTLWTILAADVADPDNGLPQQLRAQIFYLYEFTNLHSSKVLRGDAGVEALIDINTAILRGLGTSIQGRAKAQEIN</sequence>
<reference evidence="1 2" key="1">
    <citation type="submission" date="2017-05" db="EMBL/GenBank/DDBJ databases">
        <authorList>
            <person name="Song R."/>
            <person name="Chenine A.L."/>
            <person name="Ruprecht R.M."/>
        </authorList>
    </citation>
    <scope>NUCLEOTIDE SEQUENCE [LARGE SCALE GENOMIC DNA]</scope>
    <source>
        <strain evidence="1 2">CECT 8899</strain>
    </source>
</reference>
<dbReference type="RefSeq" id="WP_093992439.1">
    <property type="nucleotide sequence ID" value="NZ_FXZK01000004.1"/>
</dbReference>
<keyword evidence="1" id="KW-0966">Cell projection</keyword>
<evidence type="ECO:0000313" key="1">
    <source>
        <dbReference type="EMBL" id="SMY08241.1"/>
    </source>
</evidence>
<keyword evidence="2" id="KW-1185">Reference proteome</keyword>
<dbReference type="AlphaFoldDB" id="A0A238LF31"/>
<keyword evidence="1" id="KW-0969">Cilium</keyword>
<protein>
    <submittedName>
        <fullName evidence="1">Flagellar biosynthesis regulatory protein FlaF</fullName>
    </submittedName>
</protein>
<organism evidence="1 2">
    <name type="scientific">Flavimaricola marinus</name>
    <dbReference type="NCBI Taxonomy" id="1819565"/>
    <lineage>
        <taxon>Bacteria</taxon>
        <taxon>Pseudomonadati</taxon>
        <taxon>Pseudomonadota</taxon>
        <taxon>Alphaproteobacteria</taxon>
        <taxon>Rhodobacterales</taxon>
        <taxon>Paracoccaceae</taxon>
        <taxon>Flavimaricola</taxon>
    </lineage>
</organism>
<dbReference type="InterPro" id="IPR010845">
    <property type="entry name" value="FlaF"/>
</dbReference>
<evidence type="ECO:0000313" key="2">
    <source>
        <dbReference type="Proteomes" id="UP000201613"/>
    </source>
</evidence>
<gene>
    <name evidence="1" type="ORF">LOM8899_02391</name>
</gene>
<dbReference type="GO" id="GO:0044781">
    <property type="term" value="P:bacterial-type flagellum organization"/>
    <property type="evidence" value="ECO:0007669"/>
    <property type="project" value="InterPro"/>
</dbReference>
<name>A0A238LF31_9RHOB</name>
<proteinExistence type="predicted"/>
<dbReference type="Pfam" id="PF07309">
    <property type="entry name" value="FlaF"/>
    <property type="match status" value="1"/>
</dbReference>
<dbReference type="Proteomes" id="UP000201613">
    <property type="component" value="Unassembled WGS sequence"/>
</dbReference>
<dbReference type="NCBIfam" id="NF009435">
    <property type="entry name" value="PRK12794.1"/>
    <property type="match status" value="1"/>
</dbReference>
<dbReference type="OrthoDB" id="9808944at2"/>